<accession>A0A481Z2J8</accession>
<evidence type="ECO:0000256" key="1">
    <source>
        <dbReference type="ARBA" id="ARBA00022614"/>
    </source>
</evidence>
<reference evidence="3" key="1">
    <citation type="journal article" date="2019" name="MBio">
        <title>Virus Genomes from Deep Sea Sediments Expand the Ocean Megavirome and Support Independent Origins of Viral Gigantism.</title>
        <authorList>
            <person name="Backstrom D."/>
            <person name="Yutin N."/>
            <person name="Jorgensen S.L."/>
            <person name="Dharamshi J."/>
            <person name="Homa F."/>
            <person name="Zaremba-Niedwiedzka K."/>
            <person name="Spang A."/>
            <person name="Wolf Y.I."/>
            <person name="Koonin E.V."/>
            <person name="Ettema T.J."/>
        </authorList>
    </citation>
    <scope>NUCLEOTIDE SEQUENCE</scope>
</reference>
<proteinExistence type="predicted"/>
<dbReference type="Pfam" id="PF12799">
    <property type="entry name" value="LRR_4"/>
    <property type="match status" value="2"/>
</dbReference>
<dbReference type="PANTHER" id="PTHR48051:SF1">
    <property type="entry name" value="RAS SUPPRESSOR PROTEIN 1"/>
    <property type="match status" value="1"/>
</dbReference>
<dbReference type="EMBL" id="MK500427">
    <property type="protein sequence ID" value="QBK89531.1"/>
    <property type="molecule type" value="Genomic_DNA"/>
</dbReference>
<dbReference type="SMART" id="SM00369">
    <property type="entry name" value="LRR_TYP"/>
    <property type="match status" value="3"/>
</dbReference>
<protein>
    <recommendedName>
        <fullName evidence="4">Leucine rich repeat protein</fullName>
    </recommendedName>
</protein>
<dbReference type="SMART" id="SM00364">
    <property type="entry name" value="LRR_BAC"/>
    <property type="match status" value="7"/>
</dbReference>
<sequence length="269" mass="31579">MYLDKLIEEWLEDTTLKLDISDLRLTEWPKQLVGKEHLIKKLNCSYNELKSLPNNLHEVPGDFVPWTNLKKLDCSHNRLASLPNNLTKLKTLDCWNNKLKSLPNGLTNLETLYCFDNKLTSLPNNLTKLKILSCSYNELTYLPNNLTKLETLKCYYNELTSLPNNLTNLEQLYCFNNELTSLPHSLTKLKILKCFDNKLFSNELEKWKKIWPISIRHQRILRTAGIKKVVKVLKNRLYLPSLDQLREELIWSPNHPGKFFKSLPRVGLW</sequence>
<dbReference type="InterPro" id="IPR001611">
    <property type="entry name" value="Leu-rich_rpt"/>
</dbReference>
<gene>
    <name evidence="3" type="ORF">LCPAC001_00410</name>
</gene>
<dbReference type="InterPro" id="IPR032675">
    <property type="entry name" value="LRR_dom_sf"/>
</dbReference>
<evidence type="ECO:0000256" key="2">
    <source>
        <dbReference type="ARBA" id="ARBA00022737"/>
    </source>
</evidence>
<name>A0A481Z2J8_9VIRU</name>
<organism evidence="3">
    <name type="scientific">Pithovirus LCPAC001</name>
    <dbReference type="NCBI Taxonomy" id="2506585"/>
    <lineage>
        <taxon>Viruses</taxon>
        <taxon>Pithoviruses</taxon>
    </lineage>
</organism>
<dbReference type="InterPro" id="IPR003591">
    <property type="entry name" value="Leu-rich_rpt_typical-subtyp"/>
</dbReference>
<keyword evidence="2" id="KW-0677">Repeat</keyword>
<dbReference type="SUPFAM" id="SSF52058">
    <property type="entry name" value="L domain-like"/>
    <property type="match status" value="1"/>
</dbReference>
<keyword evidence="1" id="KW-0433">Leucine-rich repeat</keyword>
<dbReference type="PANTHER" id="PTHR48051">
    <property type="match status" value="1"/>
</dbReference>
<dbReference type="PROSITE" id="PS51450">
    <property type="entry name" value="LRR"/>
    <property type="match status" value="2"/>
</dbReference>
<evidence type="ECO:0000313" key="3">
    <source>
        <dbReference type="EMBL" id="QBK89531.1"/>
    </source>
</evidence>
<dbReference type="Gene3D" id="3.80.10.10">
    <property type="entry name" value="Ribonuclease Inhibitor"/>
    <property type="match status" value="1"/>
</dbReference>
<dbReference type="InterPro" id="IPR050216">
    <property type="entry name" value="LRR_domain-containing"/>
</dbReference>
<evidence type="ECO:0008006" key="4">
    <source>
        <dbReference type="Google" id="ProtNLM"/>
    </source>
</evidence>
<dbReference type="Pfam" id="PF00560">
    <property type="entry name" value="LRR_1"/>
    <property type="match status" value="1"/>
</dbReference>
<dbReference type="InterPro" id="IPR025875">
    <property type="entry name" value="Leu-rich_rpt_4"/>
</dbReference>